<name>A0A0M2PVE6_PROHO</name>
<comment type="caution">
    <text evidence="2">The sequence shown here is derived from an EMBL/GenBank/DDBJ whole genome shotgun (WGS) entry which is preliminary data.</text>
</comment>
<feature type="compositionally biased region" description="Polar residues" evidence="1">
    <location>
        <begin position="1"/>
        <end position="22"/>
    </location>
</feature>
<gene>
    <name evidence="2" type="ORF">PROH_12215</name>
</gene>
<dbReference type="Proteomes" id="UP000034681">
    <property type="component" value="Unassembled WGS sequence"/>
</dbReference>
<evidence type="ECO:0000313" key="2">
    <source>
        <dbReference type="EMBL" id="KKJ00401.1"/>
    </source>
</evidence>
<accession>A0A0M2PVE6</accession>
<dbReference type="AlphaFoldDB" id="A0A0M2PVE6"/>
<sequence length="90" mass="10051">MGQGYSQATTAIEGSDRSSQQLAFKERSNYGRTETMIAVGWVEERNPTATMVVLGFARLNPTYGNMSLPEILSVKQPLHPTHHRYANPRT</sequence>
<evidence type="ECO:0000256" key="1">
    <source>
        <dbReference type="SAM" id="MobiDB-lite"/>
    </source>
</evidence>
<organism evidence="2 3">
    <name type="scientific">Prochlorothrix hollandica PCC 9006 = CALU 1027</name>
    <dbReference type="NCBI Taxonomy" id="317619"/>
    <lineage>
        <taxon>Bacteria</taxon>
        <taxon>Bacillati</taxon>
        <taxon>Cyanobacteriota</taxon>
        <taxon>Cyanophyceae</taxon>
        <taxon>Prochlorotrichales</taxon>
        <taxon>Prochlorotrichaceae</taxon>
        <taxon>Prochlorothrix</taxon>
    </lineage>
</organism>
<dbReference type="EMBL" id="AJTX02000004">
    <property type="protein sequence ID" value="KKJ00401.1"/>
    <property type="molecule type" value="Genomic_DNA"/>
</dbReference>
<reference evidence="2" key="1">
    <citation type="submission" date="2012-04" db="EMBL/GenBank/DDBJ databases">
        <authorList>
            <person name="Borisov I.G."/>
            <person name="Ivanikova N.V."/>
            <person name="Pinevich A.V."/>
        </authorList>
    </citation>
    <scope>NUCLEOTIDE SEQUENCE</scope>
    <source>
        <strain evidence="2">CALU 1027</strain>
    </source>
</reference>
<keyword evidence="3" id="KW-1185">Reference proteome</keyword>
<protein>
    <submittedName>
        <fullName evidence="2">Uncharacterized protein</fullName>
    </submittedName>
</protein>
<evidence type="ECO:0000313" key="3">
    <source>
        <dbReference type="Proteomes" id="UP000034681"/>
    </source>
</evidence>
<feature type="region of interest" description="Disordered" evidence="1">
    <location>
        <begin position="1"/>
        <end position="27"/>
    </location>
</feature>
<proteinExistence type="predicted"/>